<sequence>MSSRTKLWLNVGRTCNLSLGNLAMGFVSGITGVALLDLAEIYGTSIASLSYLLTSFSVGGLIGSLLGGKLHDTYNTQLVSIFATAGSSIAVTMIPLSGILPLAHVAIFLCGVSVAAFLTGANIWLIRMWTDNSSPALQVFHLAFGIGGLVGPFIARPFLSNNIDNGNATASNTTEGLHLTRNHVFYQPVDFLELSNSSTAQNSTSESHVYCAYDNVDFKPSKPEGDSPTGTDEPRNIVRFTRIVLAIMCLYIGAEVAFEVTTSQMVASFAVKSQLHFSKSLAARLESAYYLSFAAGRLTASLATIKLPVFWVLVSVQVILLPTAVTLVVLGSSSSTVLWICITLVGFGQGPIYAAIIAWTSGHITLTNKMMALVAISDGIGSMIAPVVVGQFLDRDANVFLYALLMTFLLGALIFTSMSLYLRSKRHRSEDKQLLVNEDDSEQSDKVQ</sequence>
<protein>
    <submittedName>
        <fullName evidence="1">Uncharacterized protein</fullName>
    </submittedName>
</protein>
<gene>
    <name evidence="1" type="ORF">HPB50_020531</name>
</gene>
<evidence type="ECO:0000313" key="2">
    <source>
        <dbReference type="Proteomes" id="UP000821845"/>
    </source>
</evidence>
<comment type="caution">
    <text evidence="1">The sequence shown here is derived from an EMBL/GenBank/DDBJ whole genome shotgun (WGS) entry which is preliminary data.</text>
</comment>
<proteinExistence type="predicted"/>
<accession>A0ACB7T8V8</accession>
<evidence type="ECO:0000313" key="1">
    <source>
        <dbReference type="EMBL" id="KAH6943373.1"/>
    </source>
</evidence>
<organism evidence="1 2">
    <name type="scientific">Hyalomma asiaticum</name>
    <name type="common">Tick</name>
    <dbReference type="NCBI Taxonomy" id="266040"/>
    <lineage>
        <taxon>Eukaryota</taxon>
        <taxon>Metazoa</taxon>
        <taxon>Ecdysozoa</taxon>
        <taxon>Arthropoda</taxon>
        <taxon>Chelicerata</taxon>
        <taxon>Arachnida</taxon>
        <taxon>Acari</taxon>
        <taxon>Parasitiformes</taxon>
        <taxon>Ixodida</taxon>
        <taxon>Ixodoidea</taxon>
        <taxon>Ixodidae</taxon>
        <taxon>Hyalomminae</taxon>
        <taxon>Hyalomma</taxon>
    </lineage>
</organism>
<dbReference type="EMBL" id="CM023490">
    <property type="protein sequence ID" value="KAH6943373.1"/>
    <property type="molecule type" value="Genomic_DNA"/>
</dbReference>
<dbReference type="Proteomes" id="UP000821845">
    <property type="component" value="Chromosome 10"/>
</dbReference>
<keyword evidence="2" id="KW-1185">Reference proteome</keyword>
<name>A0ACB7T8V8_HYAAI</name>
<reference evidence="1" key="1">
    <citation type="submission" date="2020-05" db="EMBL/GenBank/DDBJ databases">
        <title>Large-scale comparative analyses of tick genomes elucidate their genetic diversity and vector capacities.</title>
        <authorList>
            <person name="Jia N."/>
            <person name="Wang J."/>
            <person name="Shi W."/>
            <person name="Du L."/>
            <person name="Sun Y."/>
            <person name="Zhan W."/>
            <person name="Jiang J."/>
            <person name="Wang Q."/>
            <person name="Zhang B."/>
            <person name="Ji P."/>
            <person name="Sakyi L.B."/>
            <person name="Cui X."/>
            <person name="Yuan T."/>
            <person name="Jiang B."/>
            <person name="Yang W."/>
            <person name="Lam T.T.-Y."/>
            <person name="Chang Q."/>
            <person name="Ding S."/>
            <person name="Wang X."/>
            <person name="Zhu J."/>
            <person name="Ruan X."/>
            <person name="Zhao L."/>
            <person name="Wei J."/>
            <person name="Que T."/>
            <person name="Du C."/>
            <person name="Cheng J."/>
            <person name="Dai P."/>
            <person name="Han X."/>
            <person name="Huang E."/>
            <person name="Gao Y."/>
            <person name="Liu J."/>
            <person name="Shao H."/>
            <person name="Ye R."/>
            <person name="Li L."/>
            <person name="Wei W."/>
            <person name="Wang X."/>
            <person name="Wang C."/>
            <person name="Yang T."/>
            <person name="Huo Q."/>
            <person name="Li W."/>
            <person name="Guo W."/>
            <person name="Chen H."/>
            <person name="Zhou L."/>
            <person name="Ni X."/>
            <person name="Tian J."/>
            <person name="Zhou Y."/>
            <person name="Sheng Y."/>
            <person name="Liu T."/>
            <person name="Pan Y."/>
            <person name="Xia L."/>
            <person name="Li J."/>
            <person name="Zhao F."/>
            <person name="Cao W."/>
        </authorList>
    </citation>
    <scope>NUCLEOTIDE SEQUENCE</scope>
    <source>
        <strain evidence="1">Hyas-2018</strain>
    </source>
</reference>